<gene>
    <name evidence="1" type="ORF">Gaeavirus3_19</name>
</gene>
<sequence>MVEEDDETFVDVDDYIRDNTCDIYQFQMNCLDLVVRHIGVGSDVPDVIIQENFGLGGQCSMYNCVYKLTELDSMIDKFFPIIKLVHVDKELKTVYCIGVKINIHIGFNENISDFNVYFMYSVLASSKRNEHDDGAEDEEFHDVQFEYIDLDKNINRDNIIEKLLENIINLGTKIL</sequence>
<proteinExistence type="predicted"/>
<protein>
    <submittedName>
        <fullName evidence="1">Uncharacterized protein</fullName>
    </submittedName>
</protein>
<dbReference type="EMBL" id="MK072201">
    <property type="protein sequence ID" value="AYV79965.1"/>
    <property type="molecule type" value="Genomic_DNA"/>
</dbReference>
<reference evidence="1" key="1">
    <citation type="submission" date="2018-10" db="EMBL/GenBank/DDBJ databases">
        <title>Hidden diversity of soil giant viruses.</title>
        <authorList>
            <person name="Schulz F."/>
            <person name="Alteio L."/>
            <person name="Goudeau D."/>
            <person name="Ryan E.M."/>
            <person name="Malmstrom R.R."/>
            <person name="Blanchard J."/>
            <person name="Woyke T."/>
        </authorList>
    </citation>
    <scope>NUCLEOTIDE SEQUENCE</scope>
    <source>
        <strain evidence="1">GAV1</strain>
    </source>
</reference>
<organism evidence="1">
    <name type="scientific">Gaeavirus sp</name>
    <dbReference type="NCBI Taxonomy" id="2487767"/>
    <lineage>
        <taxon>Viruses</taxon>
        <taxon>Varidnaviria</taxon>
        <taxon>Bamfordvirae</taxon>
        <taxon>Nucleocytoviricota</taxon>
        <taxon>Megaviricetes</taxon>
        <taxon>Imitervirales</taxon>
        <taxon>Mimiviridae</taxon>
        <taxon>Klosneuvirinae</taxon>
    </lineage>
</organism>
<name>A0A3G4ZYG9_9VIRU</name>
<accession>A0A3G4ZYG9</accession>
<evidence type="ECO:0000313" key="1">
    <source>
        <dbReference type="EMBL" id="AYV79965.1"/>
    </source>
</evidence>